<evidence type="ECO:0000313" key="1">
    <source>
        <dbReference type="EMBL" id="EJN94610.1"/>
    </source>
</evidence>
<name>A0ABN0GVX1_STRRT</name>
<protein>
    <submittedName>
        <fullName evidence="1">Uncharacterized protein</fullName>
    </submittedName>
</protein>
<reference evidence="1 2" key="1">
    <citation type="submission" date="2009-12" db="EMBL/GenBank/DDBJ databases">
        <authorList>
            <person name="Lefebure T."/>
            <person name="Cornejo O.E."/>
            <person name="Pavinski Bitar P.D."/>
            <person name="Lang P."/>
            <person name="Stanhope M.J."/>
        </authorList>
    </citation>
    <scope>NUCLEOTIDE SEQUENCE [LARGE SCALE GENOMIC DNA]</scope>
    <source>
        <strain evidence="1 2">FA-1</strain>
    </source>
</reference>
<evidence type="ECO:0000313" key="2">
    <source>
        <dbReference type="Proteomes" id="UP000007815"/>
    </source>
</evidence>
<proteinExistence type="predicted"/>
<accession>A0ABN0GVX1</accession>
<gene>
    <name evidence="1" type="ORF">SRA_08741</name>
</gene>
<dbReference type="Proteomes" id="UP000007815">
    <property type="component" value="Unassembled WGS sequence"/>
</dbReference>
<dbReference type="EMBL" id="AJTZ01000005">
    <property type="protein sequence ID" value="EJN94610.1"/>
    <property type="molecule type" value="Genomic_DNA"/>
</dbReference>
<sequence>MKAVSSLSSKKYDDETCFFIAQEASLLNTAKCSFCYKRRCCFGYSCSAGGIEGQRFSVLKAAWDHFMLADWLSGKKRFDHYKNEAETKASQP</sequence>
<organism evidence="1 2">
    <name type="scientific">Streptococcus ratti FA-1 = DSM 20564</name>
    <dbReference type="NCBI Taxonomy" id="699248"/>
    <lineage>
        <taxon>Bacteria</taxon>
        <taxon>Bacillati</taxon>
        <taxon>Bacillota</taxon>
        <taxon>Bacilli</taxon>
        <taxon>Lactobacillales</taxon>
        <taxon>Streptococcaceae</taxon>
        <taxon>Streptococcus</taxon>
    </lineage>
</organism>
<keyword evidence="2" id="KW-1185">Reference proteome</keyword>
<comment type="caution">
    <text evidence="1">The sequence shown here is derived from an EMBL/GenBank/DDBJ whole genome shotgun (WGS) entry which is preliminary data.</text>
</comment>